<protein>
    <submittedName>
        <fullName evidence="2">YbfB/YjiJ family MFS transporter</fullName>
    </submittedName>
</protein>
<feature type="transmembrane region" description="Helical" evidence="1">
    <location>
        <begin position="61"/>
        <end position="85"/>
    </location>
</feature>
<keyword evidence="1" id="KW-1133">Transmembrane helix</keyword>
<feature type="transmembrane region" description="Helical" evidence="1">
    <location>
        <begin position="123"/>
        <end position="145"/>
    </location>
</feature>
<dbReference type="EMBL" id="CP157675">
    <property type="protein sequence ID" value="XBP69327.1"/>
    <property type="molecule type" value="Genomic_DNA"/>
</dbReference>
<feature type="transmembrane region" description="Helical" evidence="1">
    <location>
        <begin position="97"/>
        <end position="117"/>
    </location>
</feature>
<dbReference type="GO" id="GO:0005886">
    <property type="term" value="C:plasma membrane"/>
    <property type="evidence" value="ECO:0007669"/>
    <property type="project" value="TreeGrafter"/>
</dbReference>
<feature type="transmembrane region" description="Helical" evidence="1">
    <location>
        <begin position="188"/>
        <end position="206"/>
    </location>
</feature>
<dbReference type="PANTHER" id="PTHR23537:SF1">
    <property type="entry name" value="SUGAR TRANSPORTER"/>
    <property type="match status" value="1"/>
</dbReference>
<name>A0AAU7LNT6_9BURK</name>
<dbReference type="AlphaFoldDB" id="A0AAU7LNT6"/>
<accession>A0AAU7LNT6</accession>
<organism evidence="2">
    <name type="scientific">Polaromonas hydrogenivorans</name>
    <dbReference type="NCBI Taxonomy" id="335476"/>
    <lineage>
        <taxon>Bacteria</taxon>
        <taxon>Pseudomonadati</taxon>
        <taxon>Pseudomonadota</taxon>
        <taxon>Betaproteobacteria</taxon>
        <taxon>Burkholderiales</taxon>
        <taxon>Comamonadaceae</taxon>
        <taxon>Polaromonas</taxon>
    </lineage>
</organism>
<feature type="transmembrane region" description="Helical" evidence="1">
    <location>
        <begin position="393"/>
        <end position="413"/>
    </location>
</feature>
<dbReference type="SUPFAM" id="SSF103473">
    <property type="entry name" value="MFS general substrate transporter"/>
    <property type="match status" value="1"/>
</dbReference>
<dbReference type="Pfam" id="PF06779">
    <property type="entry name" value="MFS_4"/>
    <property type="match status" value="1"/>
</dbReference>
<proteinExistence type="predicted"/>
<feature type="transmembrane region" description="Helical" evidence="1">
    <location>
        <begin position="356"/>
        <end position="381"/>
    </location>
</feature>
<keyword evidence="1" id="KW-0472">Membrane</keyword>
<dbReference type="PANTHER" id="PTHR23537">
    <property type="match status" value="1"/>
</dbReference>
<evidence type="ECO:0000256" key="1">
    <source>
        <dbReference type="SAM" id="Phobius"/>
    </source>
</evidence>
<feature type="transmembrane region" description="Helical" evidence="1">
    <location>
        <begin position="273"/>
        <end position="289"/>
    </location>
</feature>
<dbReference type="InterPro" id="IPR010645">
    <property type="entry name" value="MFS_4"/>
</dbReference>
<feature type="transmembrane region" description="Helical" evidence="1">
    <location>
        <begin position="238"/>
        <end position="261"/>
    </location>
</feature>
<dbReference type="RefSeq" id="WP_349277855.1">
    <property type="nucleotide sequence ID" value="NZ_CBCSCU010000003.1"/>
</dbReference>
<evidence type="ECO:0000313" key="2">
    <source>
        <dbReference type="EMBL" id="XBP69327.1"/>
    </source>
</evidence>
<feature type="transmembrane region" description="Helical" evidence="1">
    <location>
        <begin position="157"/>
        <end position="182"/>
    </location>
</feature>
<feature type="transmembrane region" description="Helical" evidence="1">
    <location>
        <begin position="325"/>
        <end position="344"/>
    </location>
</feature>
<dbReference type="InterPro" id="IPR036259">
    <property type="entry name" value="MFS_trans_sf"/>
</dbReference>
<keyword evidence="1" id="KW-0812">Transmembrane</keyword>
<gene>
    <name evidence="2" type="ORF">ABLV49_15705</name>
</gene>
<feature type="transmembrane region" description="Helical" evidence="1">
    <location>
        <begin position="20"/>
        <end position="41"/>
    </location>
</feature>
<sequence>MALTEKQATRPTASTPSGAWPIALAGLVALAVAMGIGRFAFTPILPMMLSDGVVDLPGASWLASANYLGYMLGAIFCTLQPWIWARLRWLPSLAYASLVRAGLLATGALTLAMAWQLPAAWPVLRLAAGITSAVVFVYTSGWCLSRLSRLGVPAMGGVIYAGPGAGIVVSGLLASGMVSLHWTAATGWLIFGVLAFGLSATVWQVLGGGNERLVPLALSAPGAPGLEPVRHGMAEVTVFALAYGLAGFGYIISATFLPVIARAALPGSAWLDLFWPLFGLGVTLGALLATRLPPGKDFRGLLAGCYVLQAAGIAASLWSPSLAGFAIGSLLLGLPFTAITFFAMQEARRLRPATAASFMGLLSATYGVGQILGPPLVALLLRHTATTGEGFTLSLEIAASTLLAGAVLFGWMVRAYPALRRGEASARV</sequence>
<reference evidence="2" key="1">
    <citation type="submission" date="2024-05" db="EMBL/GenBank/DDBJ databases">
        <authorList>
            <person name="Bunk B."/>
            <person name="Swiderski J."/>
            <person name="Sproer C."/>
            <person name="Thiel V."/>
        </authorList>
    </citation>
    <scope>NUCLEOTIDE SEQUENCE</scope>
    <source>
        <strain evidence="2">DSM 17735</strain>
    </source>
</reference>
<feature type="transmembrane region" description="Helical" evidence="1">
    <location>
        <begin position="301"/>
        <end position="319"/>
    </location>
</feature>